<dbReference type="Proteomes" id="UP000499080">
    <property type="component" value="Unassembled WGS sequence"/>
</dbReference>
<dbReference type="AlphaFoldDB" id="A0A4Y2DNK1"/>
<organism evidence="1 2">
    <name type="scientific">Araneus ventricosus</name>
    <name type="common">Orbweaver spider</name>
    <name type="synonym">Epeira ventricosa</name>
    <dbReference type="NCBI Taxonomy" id="182803"/>
    <lineage>
        <taxon>Eukaryota</taxon>
        <taxon>Metazoa</taxon>
        <taxon>Ecdysozoa</taxon>
        <taxon>Arthropoda</taxon>
        <taxon>Chelicerata</taxon>
        <taxon>Arachnida</taxon>
        <taxon>Araneae</taxon>
        <taxon>Araneomorphae</taxon>
        <taxon>Entelegynae</taxon>
        <taxon>Araneoidea</taxon>
        <taxon>Araneidae</taxon>
        <taxon>Araneus</taxon>
    </lineage>
</organism>
<keyword evidence="2" id="KW-1185">Reference proteome</keyword>
<proteinExistence type="predicted"/>
<sequence length="102" mass="11600">MIHRVSKHCVLRGKRPTKTVIHDKIHTLPKFKSLPCGSPEGRPVAPLYKMADLDDVPLLPWPPQVARSHTMRFFRKIKEMDCCKATASDSMVEFRAYIVGLA</sequence>
<protein>
    <submittedName>
        <fullName evidence="1">Uncharacterized protein</fullName>
    </submittedName>
</protein>
<reference evidence="1 2" key="1">
    <citation type="journal article" date="2019" name="Sci. Rep.">
        <title>Orb-weaving spider Araneus ventricosus genome elucidates the spidroin gene catalogue.</title>
        <authorList>
            <person name="Kono N."/>
            <person name="Nakamura H."/>
            <person name="Ohtoshi R."/>
            <person name="Moran D.A.P."/>
            <person name="Shinohara A."/>
            <person name="Yoshida Y."/>
            <person name="Fujiwara M."/>
            <person name="Mori M."/>
            <person name="Tomita M."/>
            <person name="Arakawa K."/>
        </authorList>
    </citation>
    <scope>NUCLEOTIDE SEQUENCE [LARGE SCALE GENOMIC DNA]</scope>
</reference>
<comment type="caution">
    <text evidence="1">The sequence shown here is derived from an EMBL/GenBank/DDBJ whole genome shotgun (WGS) entry which is preliminary data.</text>
</comment>
<evidence type="ECO:0000313" key="2">
    <source>
        <dbReference type="Proteomes" id="UP000499080"/>
    </source>
</evidence>
<gene>
    <name evidence="1" type="ORF">AVEN_119469_1</name>
</gene>
<name>A0A4Y2DNK1_ARAVE</name>
<evidence type="ECO:0000313" key="1">
    <source>
        <dbReference type="EMBL" id="GBM17434.1"/>
    </source>
</evidence>
<accession>A0A4Y2DNK1</accession>
<dbReference type="EMBL" id="BGPR01000388">
    <property type="protein sequence ID" value="GBM17434.1"/>
    <property type="molecule type" value="Genomic_DNA"/>
</dbReference>